<feature type="binding site" evidence="10">
    <location>
        <position position="159"/>
    </location>
    <ligand>
        <name>IMP</name>
        <dbReference type="ChEBI" id="CHEBI:58053"/>
    </ligand>
</feature>
<dbReference type="GO" id="GO:0005737">
    <property type="term" value="C:cytoplasm"/>
    <property type="evidence" value="ECO:0007669"/>
    <property type="project" value="UniProtKB-SubCell"/>
</dbReference>
<keyword evidence="8 10" id="KW-0460">Magnesium</keyword>
<dbReference type="PROSITE" id="PS00513">
    <property type="entry name" value="ADENYLOSUCCIN_SYN_2"/>
    <property type="match status" value="1"/>
</dbReference>
<accession>A0A167VYT6</accession>
<dbReference type="SUPFAM" id="SSF52540">
    <property type="entry name" value="P-loop containing nucleoside triphosphate hydrolases"/>
    <property type="match status" value="1"/>
</dbReference>
<comment type="subunit">
    <text evidence="2 10">Homodimer.</text>
</comment>
<dbReference type="UniPathway" id="UPA00075">
    <property type="reaction ID" value="UER00335"/>
</dbReference>
<keyword evidence="4 10" id="KW-0436">Ligase</keyword>
<dbReference type="PANTHER" id="PTHR11846">
    <property type="entry name" value="ADENYLOSUCCINATE SYNTHETASE"/>
    <property type="match status" value="1"/>
</dbReference>
<keyword evidence="5 10" id="KW-0479">Metal-binding</keyword>
<feature type="binding site" evidence="10">
    <location>
        <begin position="11"/>
        <end position="17"/>
    </location>
    <ligand>
        <name>GTP</name>
        <dbReference type="ChEBI" id="CHEBI:37565"/>
    </ligand>
</feature>
<evidence type="ECO:0000256" key="1">
    <source>
        <dbReference type="ARBA" id="ARBA00003779"/>
    </source>
</evidence>
<keyword evidence="6 10" id="KW-0547">Nucleotide-binding</keyword>
<feature type="active site" description="Proton donor" evidence="10">
    <location>
        <position position="40"/>
    </location>
</feature>
<dbReference type="EC" id="6.3.4.4" evidence="10 12"/>
<dbReference type="InterPro" id="IPR042110">
    <property type="entry name" value="Adenylosuccinate_synth_dom2"/>
</dbReference>
<gene>
    <name evidence="13" type="ORF">AAL_08178</name>
</gene>
<comment type="caution">
    <text evidence="13">The sequence shown here is derived from an EMBL/GenBank/DDBJ whole genome shotgun (WGS) entry which is preliminary data.</text>
</comment>
<evidence type="ECO:0000256" key="11">
    <source>
        <dbReference type="PROSITE-ProRule" id="PRU10134"/>
    </source>
</evidence>
<feature type="binding site" evidence="10">
    <location>
        <begin position="39"/>
        <end position="41"/>
    </location>
    <ligand>
        <name>GTP</name>
        <dbReference type="ChEBI" id="CHEBI:37565"/>
    </ligand>
</feature>
<evidence type="ECO:0000256" key="8">
    <source>
        <dbReference type="ARBA" id="ARBA00022842"/>
    </source>
</evidence>
<sequence length="454" mass="49773">MATIVLGTQWGDEGKGKLTDILCSKVQLCARAAGGRNAGHSIVAAARTAFLTGKNILRDSSRISAAGKAGSATISDVTILSFHLLPSGLVNPKCVNLIGSGVVFHVPSFFSELEDLHKKGLDTKDRILVSDRCQVSFDLHTAVDGLEEVELGERKVGTTGKGIGPSYSTKAARSGVRVHEIFDEPTFDRKLRLLAAGYQKRFGDLLKYDVEEEIARFKEYRTTLSPYVVDAVAFMKHAQESGQKFSVEGANACLLDIDYGTYPYVTSSNTGLGGVITGLTLNPTKIESIIGVVKAYTTRVGGGPFKTEDLGEAGTKLQEIGREWGVSTGRKRRCGWLDLVVLKYSTAINHYTLLNLTKLDVLDTFPIIKVAVAYKSPEGEEIDYFPADLGYLDKCEVVYKEFEGWQKPTTHVKNYYDLPRLAREYVEFIEKFVGVKIGWIGTGPARDDMITRAM</sequence>
<evidence type="ECO:0000313" key="13">
    <source>
        <dbReference type="EMBL" id="KZZ88196.1"/>
    </source>
</evidence>
<feature type="binding site" evidence="10">
    <location>
        <position position="39"/>
    </location>
    <ligand>
        <name>Mg(2+)</name>
        <dbReference type="ChEBI" id="CHEBI:18420"/>
    </ligand>
</feature>
<dbReference type="NCBIfam" id="NF002223">
    <property type="entry name" value="PRK01117.1"/>
    <property type="match status" value="1"/>
</dbReference>
<feature type="binding site" evidence="10">
    <location>
        <begin position="37"/>
        <end position="40"/>
    </location>
    <ligand>
        <name>IMP</name>
        <dbReference type="ChEBI" id="CHEBI:58053"/>
    </ligand>
</feature>
<dbReference type="GO" id="GO:0046040">
    <property type="term" value="P:IMP metabolic process"/>
    <property type="evidence" value="ECO:0007669"/>
    <property type="project" value="TreeGrafter"/>
</dbReference>
<evidence type="ECO:0000256" key="7">
    <source>
        <dbReference type="ARBA" id="ARBA00022755"/>
    </source>
</evidence>
<dbReference type="GO" id="GO:0071276">
    <property type="term" value="P:cellular response to cadmium ion"/>
    <property type="evidence" value="ECO:0007669"/>
    <property type="project" value="EnsemblFungi"/>
</dbReference>
<comment type="subcellular location">
    <subcellularLocation>
        <location evidence="10">Cytoplasm</location>
    </subcellularLocation>
</comment>
<dbReference type="GO" id="GO:0000287">
    <property type="term" value="F:magnesium ion binding"/>
    <property type="evidence" value="ECO:0007669"/>
    <property type="project" value="UniProtKB-UniRule"/>
</dbReference>
<organism evidence="13 14">
    <name type="scientific">Moelleriella libera RCEF 2490</name>
    <dbReference type="NCBI Taxonomy" id="1081109"/>
    <lineage>
        <taxon>Eukaryota</taxon>
        <taxon>Fungi</taxon>
        <taxon>Dikarya</taxon>
        <taxon>Ascomycota</taxon>
        <taxon>Pezizomycotina</taxon>
        <taxon>Sordariomycetes</taxon>
        <taxon>Hypocreomycetidae</taxon>
        <taxon>Hypocreales</taxon>
        <taxon>Clavicipitaceae</taxon>
        <taxon>Moelleriella</taxon>
    </lineage>
</organism>
<dbReference type="Gene3D" id="1.10.300.10">
    <property type="entry name" value="Adenylosuccinate Synthetase, subunit A, domain 2"/>
    <property type="match status" value="1"/>
</dbReference>
<dbReference type="InterPro" id="IPR033128">
    <property type="entry name" value="Adenylosuccin_syn_Lys_AS"/>
</dbReference>
<dbReference type="OrthoDB" id="10265645at2759"/>
<feature type="binding site" evidence="10">
    <location>
        <position position="251"/>
    </location>
    <ligand>
        <name>IMP</name>
        <dbReference type="ChEBI" id="CHEBI:58053"/>
    </ligand>
</feature>
<dbReference type="GO" id="GO:0019002">
    <property type="term" value="F:GMP binding"/>
    <property type="evidence" value="ECO:0007669"/>
    <property type="project" value="EnsemblFungi"/>
</dbReference>
<comment type="function">
    <text evidence="10">Plays an important role in the de novo pathway and in the salvage pathway of purine nucleotide biosynthesis. Catalyzes the first commited step in the biosynthesis of AMP from IMP.</text>
</comment>
<keyword evidence="9 10" id="KW-0342">GTP-binding</keyword>
<evidence type="ECO:0000256" key="3">
    <source>
        <dbReference type="ARBA" id="ARBA00022490"/>
    </source>
</evidence>
<dbReference type="GO" id="GO:0016208">
    <property type="term" value="F:AMP binding"/>
    <property type="evidence" value="ECO:0007669"/>
    <property type="project" value="EnsemblFungi"/>
</dbReference>
<feature type="binding site" evidence="10">
    <location>
        <begin position="441"/>
        <end position="443"/>
    </location>
    <ligand>
        <name>GTP</name>
        <dbReference type="ChEBI" id="CHEBI:37565"/>
    </ligand>
</feature>
<evidence type="ECO:0000256" key="12">
    <source>
        <dbReference type="RuleBase" id="RU000520"/>
    </source>
</evidence>
<feature type="binding site" evidence="10">
    <location>
        <begin position="358"/>
        <end position="360"/>
    </location>
    <ligand>
        <name>GTP</name>
        <dbReference type="ChEBI" id="CHEBI:37565"/>
    </ligand>
</feature>
<reference evidence="13 14" key="1">
    <citation type="journal article" date="2016" name="Genome Biol. Evol.">
        <title>Divergent and convergent evolution of fungal pathogenicity.</title>
        <authorList>
            <person name="Shang Y."/>
            <person name="Xiao G."/>
            <person name="Zheng P."/>
            <person name="Cen K."/>
            <person name="Zhan S."/>
            <person name="Wang C."/>
        </authorList>
    </citation>
    <scope>NUCLEOTIDE SEQUENCE [LARGE SCALE GENOMIC DNA]</scope>
    <source>
        <strain evidence="13 14">RCEF 2490</strain>
    </source>
</reference>
<dbReference type="Gene3D" id="3.40.440.10">
    <property type="entry name" value="Adenylosuccinate Synthetase, subunit A, domain 1"/>
    <property type="match status" value="1"/>
</dbReference>
<comment type="catalytic activity">
    <reaction evidence="10 12">
        <text>IMP + L-aspartate + GTP = N(6)-(1,2-dicarboxyethyl)-AMP + GDP + phosphate + 2 H(+)</text>
        <dbReference type="Rhea" id="RHEA:15753"/>
        <dbReference type="ChEBI" id="CHEBI:15378"/>
        <dbReference type="ChEBI" id="CHEBI:29991"/>
        <dbReference type="ChEBI" id="CHEBI:37565"/>
        <dbReference type="ChEBI" id="CHEBI:43474"/>
        <dbReference type="ChEBI" id="CHEBI:57567"/>
        <dbReference type="ChEBI" id="CHEBI:58053"/>
        <dbReference type="ChEBI" id="CHEBI:58189"/>
        <dbReference type="EC" id="6.3.4.4"/>
    </reaction>
</comment>
<protein>
    <recommendedName>
        <fullName evidence="10 12">Adenylosuccinate synthetase</fullName>
        <shortName evidence="10">AMPSase</shortName>
        <shortName evidence="10">AdSS</shortName>
        <ecNumber evidence="10 12">6.3.4.4</ecNumber>
    </recommendedName>
    <alternativeName>
        <fullName evidence="10">IMP--aspartate ligase</fullName>
    </alternativeName>
</protein>
<dbReference type="InterPro" id="IPR001114">
    <property type="entry name" value="Adenylosuccinate_synthetase"/>
</dbReference>
<evidence type="ECO:0000313" key="14">
    <source>
        <dbReference type="Proteomes" id="UP000078544"/>
    </source>
</evidence>
<dbReference type="SMART" id="SM00788">
    <property type="entry name" value="Adenylsucc_synt"/>
    <property type="match status" value="1"/>
</dbReference>
<evidence type="ECO:0000256" key="4">
    <source>
        <dbReference type="ARBA" id="ARBA00022598"/>
    </source>
</evidence>
<evidence type="ECO:0000256" key="10">
    <source>
        <dbReference type="HAMAP-Rule" id="MF_03125"/>
    </source>
</evidence>
<dbReference type="PANTHER" id="PTHR11846:SF0">
    <property type="entry name" value="ADENYLOSUCCINATE SYNTHETASE"/>
    <property type="match status" value="1"/>
</dbReference>
<dbReference type="PROSITE" id="PS01266">
    <property type="entry name" value="ADENYLOSUCCIN_SYN_1"/>
    <property type="match status" value="1"/>
</dbReference>
<feature type="binding site" evidence="10">
    <location>
        <begin position="326"/>
        <end position="332"/>
    </location>
    <ligand>
        <name>substrate</name>
    </ligand>
</feature>
<comment type="pathway">
    <text evidence="10 12">Purine metabolism; AMP biosynthesis via de novo pathway; AMP from IMP: step 1/2.</text>
</comment>
<feature type="binding site" evidence="10">
    <location>
        <position position="12"/>
    </location>
    <ligand>
        <name>Mg(2+)</name>
        <dbReference type="ChEBI" id="CHEBI:18420"/>
    </ligand>
</feature>
<dbReference type="Proteomes" id="UP000078544">
    <property type="component" value="Unassembled WGS sequence"/>
</dbReference>
<comment type="similarity">
    <text evidence="10 12">Belongs to the adenylosuccinate synthetase family.</text>
</comment>
<dbReference type="GO" id="GO:0044208">
    <property type="term" value="P:'de novo' AMP biosynthetic process"/>
    <property type="evidence" value="ECO:0007669"/>
    <property type="project" value="UniProtKB-UniRule"/>
</dbReference>
<dbReference type="InterPro" id="IPR027417">
    <property type="entry name" value="P-loop_NTPase"/>
</dbReference>
<keyword evidence="3 10" id="KW-0963">Cytoplasm</keyword>
<comment type="function">
    <text evidence="12">Plays an important role in the de novo pathway of purine nucleotide biosynthesis.</text>
</comment>
<name>A0A167VYT6_9HYPO</name>
<dbReference type="CDD" id="cd03108">
    <property type="entry name" value="AdSS"/>
    <property type="match status" value="1"/>
</dbReference>
<dbReference type="STRING" id="1081109.A0A167VYT6"/>
<dbReference type="FunFam" id="1.10.300.10:FF:000001">
    <property type="entry name" value="Adenylosuccinate synthetase"/>
    <property type="match status" value="1"/>
</dbReference>
<feature type="binding site" evidence="10">
    <location>
        <begin position="12"/>
        <end position="15"/>
    </location>
    <ligand>
        <name>IMP</name>
        <dbReference type="ChEBI" id="CHEBI:58053"/>
    </ligand>
</feature>
<feature type="binding site" evidence="10">
    <location>
        <position position="330"/>
    </location>
    <ligand>
        <name>IMP</name>
        <dbReference type="ChEBI" id="CHEBI:58053"/>
    </ligand>
</feature>
<comment type="cofactor">
    <cofactor evidence="10">
        <name>Mg(2+)</name>
        <dbReference type="ChEBI" id="CHEBI:18420"/>
    </cofactor>
    <text evidence="10">Binds 1 Mg(2+) ion per subunit.</text>
</comment>
<dbReference type="GO" id="GO:0004019">
    <property type="term" value="F:adenylosuccinate synthase activity"/>
    <property type="evidence" value="ECO:0007669"/>
    <property type="project" value="UniProtKB-UniRule"/>
</dbReference>
<feature type="active site" evidence="11">
    <location>
        <position position="170"/>
    </location>
</feature>
<evidence type="ECO:0000256" key="6">
    <source>
        <dbReference type="ARBA" id="ARBA00022741"/>
    </source>
</evidence>
<dbReference type="NCBIfam" id="TIGR00184">
    <property type="entry name" value="purA"/>
    <property type="match status" value="1"/>
</dbReference>
<dbReference type="HAMAP" id="MF_00011">
    <property type="entry name" value="Adenylosucc_synth"/>
    <property type="match status" value="1"/>
</dbReference>
<feature type="binding site" evidence="10">
    <location>
        <position position="266"/>
    </location>
    <ligand>
        <name>IMP</name>
        <dbReference type="ChEBI" id="CHEBI:58053"/>
    </ligand>
</feature>
<dbReference type="Pfam" id="PF00709">
    <property type="entry name" value="Adenylsucc_synt"/>
    <property type="match status" value="2"/>
</dbReference>
<keyword evidence="14" id="KW-1185">Reference proteome</keyword>
<feature type="active site" description="Proton acceptor" evidence="10">
    <location>
        <position position="12"/>
    </location>
</feature>
<dbReference type="Gene3D" id="3.90.170.10">
    <property type="entry name" value="Adenylosuccinate Synthetase, subunit A, domain 3"/>
    <property type="match status" value="1"/>
</dbReference>
<feature type="binding site" evidence="10">
    <location>
        <position position="332"/>
    </location>
    <ligand>
        <name>GTP</name>
        <dbReference type="ChEBI" id="CHEBI:37565"/>
    </ligand>
</feature>
<dbReference type="InterPro" id="IPR042109">
    <property type="entry name" value="Adenylosuccinate_synth_dom1"/>
</dbReference>
<dbReference type="AlphaFoldDB" id="A0A167VYT6"/>
<feature type="binding site" evidence="10">
    <location>
        <position position="173"/>
    </location>
    <ligand>
        <name>IMP</name>
        <dbReference type="ChEBI" id="CHEBI:58053"/>
        <note>ligand shared between dimeric partners</note>
    </ligand>
</feature>
<keyword evidence="7 10" id="KW-0658">Purine biosynthesis</keyword>
<dbReference type="FunFam" id="3.90.170.10:FF:000001">
    <property type="entry name" value="Adenylosuccinate synthetase"/>
    <property type="match status" value="1"/>
</dbReference>
<dbReference type="InterPro" id="IPR018220">
    <property type="entry name" value="Adenylosuccin_syn_GTP-bd"/>
</dbReference>
<dbReference type="EMBL" id="AZGY01000031">
    <property type="protein sequence ID" value="KZZ88196.1"/>
    <property type="molecule type" value="Genomic_DNA"/>
</dbReference>
<evidence type="ECO:0000256" key="2">
    <source>
        <dbReference type="ARBA" id="ARBA00011738"/>
    </source>
</evidence>
<dbReference type="InterPro" id="IPR042111">
    <property type="entry name" value="Adenylosuccinate_synth_dom3"/>
</dbReference>
<evidence type="ECO:0000256" key="5">
    <source>
        <dbReference type="ARBA" id="ARBA00022723"/>
    </source>
</evidence>
<evidence type="ECO:0000256" key="9">
    <source>
        <dbReference type="ARBA" id="ARBA00023134"/>
    </source>
</evidence>
<dbReference type="GO" id="GO:0005525">
    <property type="term" value="F:GTP binding"/>
    <property type="evidence" value="ECO:0007669"/>
    <property type="project" value="UniProtKB-UniRule"/>
</dbReference>
<comment type="function">
    <text evidence="1">Plays an important role in the de novo pathway and in the salvage pathway of purine nucleotide biosynthesis. Catalyzes the first committed step in the biosynthesis of AMP from IMP.</text>
</comment>
<proteinExistence type="inferred from homology"/>